<comment type="caution">
    <text evidence="1">The sequence shown here is derived from an EMBL/GenBank/DDBJ whole genome shotgun (WGS) entry which is preliminary data.</text>
</comment>
<feature type="non-terminal residue" evidence="1">
    <location>
        <position position="1"/>
    </location>
</feature>
<protein>
    <submittedName>
        <fullName evidence="1">Uncharacterized protein</fullName>
    </submittedName>
</protein>
<evidence type="ECO:0000313" key="1">
    <source>
        <dbReference type="EMBL" id="CAE8676831.1"/>
    </source>
</evidence>
<accession>A0A813JFJ7</accession>
<dbReference type="AlphaFoldDB" id="A0A813JFJ7"/>
<dbReference type="Proteomes" id="UP000626109">
    <property type="component" value="Unassembled WGS sequence"/>
</dbReference>
<evidence type="ECO:0000313" key="2">
    <source>
        <dbReference type="Proteomes" id="UP000626109"/>
    </source>
</evidence>
<gene>
    <name evidence="1" type="ORF">PGLA2088_LOCUS20053</name>
</gene>
<name>A0A813JFJ7_POLGL</name>
<organism evidence="1 2">
    <name type="scientific">Polarella glacialis</name>
    <name type="common">Dinoflagellate</name>
    <dbReference type="NCBI Taxonomy" id="89957"/>
    <lineage>
        <taxon>Eukaryota</taxon>
        <taxon>Sar</taxon>
        <taxon>Alveolata</taxon>
        <taxon>Dinophyceae</taxon>
        <taxon>Suessiales</taxon>
        <taxon>Suessiaceae</taxon>
        <taxon>Polarella</taxon>
    </lineage>
</organism>
<dbReference type="EMBL" id="CAJNNW010025316">
    <property type="protein sequence ID" value="CAE8676831.1"/>
    <property type="molecule type" value="Genomic_DNA"/>
</dbReference>
<reference evidence="1" key="1">
    <citation type="submission" date="2021-02" db="EMBL/GenBank/DDBJ databases">
        <authorList>
            <person name="Dougan E. K."/>
            <person name="Rhodes N."/>
            <person name="Thang M."/>
            <person name="Chan C."/>
        </authorList>
    </citation>
    <scope>NUCLEOTIDE SEQUENCE</scope>
</reference>
<proteinExistence type="predicted"/>
<sequence length="122" mass="13902">ERLLKNYTALQARAQQTCAAHSELGANLSMKDFEAIVDSSEKDHYRTAIENSRNRTTFGTGFLSPANFEKILAFNCVMGAADCFLHWCLYNFCILSDGRVGMAHECREDWHFKELPSNRSYP</sequence>